<dbReference type="InterPro" id="IPR011989">
    <property type="entry name" value="ARM-like"/>
</dbReference>
<dbReference type="AlphaFoldDB" id="A0AB34IBC6"/>
<keyword evidence="2" id="KW-1185">Reference proteome</keyword>
<sequence>MSHKRARCLADLHLWQPRKLPLALASRTPAEVSWALELLLAASCPADASAPPDRLDAIASLPRLPALLPALLPLAAPAGPAASPLAPHPPRLAHLAALSRLHRRQAWLLLRNLSLLADNEPSLAASPPLRQLLLSTCRAALAPHPPPQPSAPHPHPPLLASDFDPSIHGYAAEVLSNLCRQLKLDEWGPDALIGGEPCTAARLCSLLASLLLSAEPALVLPTIEAFARLAVVEENEVHLMRLIEEEPAVITVFANALSGQAEVGRDTQDAQLAAQFAQEAALECLYSLSSLSLAPPHSAAVLSAKAALARAPSLLPRLLGLLQQPTPPHLSRRAAQLLLNLASAPANHALFRPYEWVFAYFALHPQAETHTAVAPIAADILTELG</sequence>
<evidence type="ECO:0000313" key="2">
    <source>
        <dbReference type="Proteomes" id="UP001515480"/>
    </source>
</evidence>
<proteinExistence type="predicted"/>
<dbReference type="Proteomes" id="UP001515480">
    <property type="component" value="Unassembled WGS sequence"/>
</dbReference>
<accession>A0AB34IBC6</accession>
<evidence type="ECO:0000313" key="1">
    <source>
        <dbReference type="EMBL" id="KAL1495264.1"/>
    </source>
</evidence>
<comment type="caution">
    <text evidence="1">The sequence shown here is derived from an EMBL/GenBank/DDBJ whole genome shotgun (WGS) entry which is preliminary data.</text>
</comment>
<reference evidence="1 2" key="1">
    <citation type="journal article" date="2024" name="Science">
        <title>Giant polyketide synthase enzymes in the biosynthesis of giant marine polyether toxins.</title>
        <authorList>
            <person name="Fallon T.R."/>
            <person name="Shende V.V."/>
            <person name="Wierzbicki I.H."/>
            <person name="Pendleton A.L."/>
            <person name="Watervoot N.F."/>
            <person name="Auber R.P."/>
            <person name="Gonzalez D.J."/>
            <person name="Wisecaver J.H."/>
            <person name="Moore B.S."/>
        </authorList>
    </citation>
    <scope>NUCLEOTIDE SEQUENCE [LARGE SCALE GENOMIC DNA]</scope>
    <source>
        <strain evidence="1 2">12B1</strain>
    </source>
</reference>
<name>A0AB34IBC6_PRYPA</name>
<dbReference type="SUPFAM" id="SSF48371">
    <property type="entry name" value="ARM repeat"/>
    <property type="match status" value="1"/>
</dbReference>
<protein>
    <submittedName>
        <fullName evidence="1">Uncharacterized protein</fullName>
    </submittedName>
</protein>
<dbReference type="EMBL" id="JBGBPQ010000033">
    <property type="protein sequence ID" value="KAL1495264.1"/>
    <property type="molecule type" value="Genomic_DNA"/>
</dbReference>
<dbReference type="InterPro" id="IPR016024">
    <property type="entry name" value="ARM-type_fold"/>
</dbReference>
<dbReference type="Gene3D" id="1.25.10.10">
    <property type="entry name" value="Leucine-rich Repeat Variant"/>
    <property type="match status" value="1"/>
</dbReference>
<gene>
    <name evidence="1" type="ORF">AB1Y20_017124</name>
</gene>
<organism evidence="1 2">
    <name type="scientific">Prymnesium parvum</name>
    <name type="common">Toxic golden alga</name>
    <dbReference type="NCBI Taxonomy" id="97485"/>
    <lineage>
        <taxon>Eukaryota</taxon>
        <taxon>Haptista</taxon>
        <taxon>Haptophyta</taxon>
        <taxon>Prymnesiophyceae</taxon>
        <taxon>Prymnesiales</taxon>
        <taxon>Prymnesiaceae</taxon>
        <taxon>Prymnesium</taxon>
    </lineage>
</organism>